<feature type="compositionally biased region" description="Polar residues" evidence="1">
    <location>
        <begin position="17"/>
        <end position="26"/>
    </location>
</feature>
<keyword evidence="3" id="KW-1185">Reference proteome</keyword>
<comment type="caution">
    <text evidence="2">The sequence shown here is derived from an EMBL/GenBank/DDBJ whole genome shotgun (WGS) entry which is preliminary data.</text>
</comment>
<reference evidence="2" key="1">
    <citation type="submission" date="2020-08" db="EMBL/GenBank/DDBJ databases">
        <title>Genome sequencing and assembly of the red palm weevil Rhynchophorus ferrugineus.</title>
        <authorList>
            <person name="Dias G.B."/>
            <person name="Bergman C.M."/>
            <person name="Manee M."/>
        </authorList>
    </citation>
    <scope>NUCLEOTIDE SEQUENCE</scope>
    <source>
        <strain evidence="2">AA-2017</strain>
        <tissue evidence="2">Whole larva</tissue>
    </source>
</reference>
<protein>
    <submittedName>
        <fullName evidence="2">Uncharacterized protein</fullName>
    </submittedName>
</protein>
<sequence>MRTKKSRKRNCTERNRQATSWQTTLPSLRKQQRASGSRTGPTPVALLSASMLQPPPPPTRRDLTLHSLQLLIYSELFLDEIHQTINESSGIKSVLNDKCPQAPNHNVQLFETEIDELLVGIMPTNNNRFHRHRIKEVFRARLESTSGIMDHSGRDPALPNSKKTRNQSAINVSRRIY</sequence>
<evidence type="ECO:0000313" key="3">
    <source>
        <dbReference type="Proteomes" id="UP000625711"/>
    </source>
</evidence>
<name>A0A834IK97_RHYFE</name>
<gene>
    <name evidence="2" type="ORF">GWI33_006481</name>
</gene>
<feature type="region of interest" description="Disordered" evidence="1">
    <location>
        <begin position="147"/>
        <end position="177"/>
    </location>
</feature>
<dbReference type="AlphaFoldDB" id="A0A834IK97"/>
<feature type="region of interest" description="Disordered" evidence="1">
    <location>
        <begin position="1"/>
        <end position="60"/>
    </location>
</feature>
<proteinExistence type="predicted"/>
<dbReference type="EMBL" id="JAACXV010000326">
    <property type="protein sequence ID" value="KAF7280008.1"/>
    <property type="molecule type" value="Genomic_DNA"/>
</dbReference>
<dbReference type="Proteomes" id="UP000625711">
    <property type="component" value="Unassembled WGS sequence"/>
</dbReference>
<organism evidence="2 3">
    <name type="scientific">Rhynchophorus ferrugineus</name>
    <name type="common">Red palm weevil</name>
    <name type="synonym">Curculio ferrugineus</name>
    <dbReference type="NCBI Taxonomy" id="354439"/>
    <lineage>
        <taxon>Eukaryota</taxon>
        <taxon>Metazoa</taxon>
        <taxon>Ecdysozoa</taxon>
        <taxon>Arthropoda</taxon>
        <taxon>Hexapoda</taxon>
        <taxon>Insecta</taxon>
        <taxon>Pterygota</taxon>
        <taxon>Neoptera</taxon>
        <taxon>Endopterygota</taxon>
        <taxon>Coleoptera</taxon>
        <taxon>Polyphaga</taxon>
        <taxon>Cucujiformia</taxon>
        <taxon>Curculionidae</taxon>
        <taxon>Dryophthorinae</taxon>
        <taxon>Rhynchophorus</taxon>
    </lineage>
</organism>
<evidence type="ECO:0000313" key="2">
    <source>
        <dbReference type="EMBL" id="KAF7280008.1"/>
    </source>
</evidence>
<accession>A0A834IK97</accession>
<evidence type="ECO:0000256" key="1">
    <source>
        <dbReference type="SAM" id="MobiDB-lite"/>
    </source>
</evidence>